<dbReference type="EMBL" id="SEOQ01001958">
    <property type="protein sequence ID" value="TFY50182.1"/>
    <property type="molecule type" value="Genomic_DNA"/>
</dbReference>
<dbReference type="AlphaFoldDB" id="A0A4Y9XKH9"/>
<reference evidence="1 2" key="1">
    <citation type="submission" date="2019-02" db="EMBL/GenBank/DDBJ databases">
        <title>Genome sequencing of the rare red list fungi Dentipellis fragilis.</title>
        <authorList>
            <person name="Buettner E."/>
            <person name="Kellner H."/>
        </authorList>
    </citation>
    <scope>NUCLEOTIDE SEQUENCE [LARGE SCALE GENOMIC DNA]</scope>
    <source>
        <strain evidence="1 2">DSM 105465</strain>
    </source>
</reference>
<comment type="caution">
    <text evidence="1">The sequence shown here is derived from an EMBL/GenBank/DDBJ whole genome shotgun (WGS) entry which is preliminary data.</text>
</comment>
<gene>
    <name evidence="1" type="ORF">EVG20_g11670</name>
</gene>
<feature type="non-terminal residue" evidence="1">
    <location>
        <position position="1"/>
    </location>
</feature>
<name>A0A4Y9XKH9_9AGAM</name>
<evidence type="ECO:0000313" key="1">
    <source>
        <dbReference type="EMBL" id="TFY50182.1"/>
    </source>
</evidence>
<accession>A0A4Y9XKH9</accession>
<keyword evidence="2" id="KW-1185">Reference proteome</keyword>
<protein>
    <recommendedName>
        <fullName evidence="3">HNH nuclease domain-containing protein</fullName>
    </recommendedName>
</protein>
<organism evidence="1 2">
    <name type="scientific">Dentipellis fragilis</name>
    <dbReference type="NCBI Taxonomy" id="205917"/>
    <lineage>
        <taxon>Eukaryota</taxon>
        <taxon>Fungi</taxon>
        <taxon>Dikarya</taxon>
        <taxon>Basidiomycota</taxon>
        <taxon>Agaricomycotina</taxon>
        <taxon>Agaricomycetes</taxon>
        <taxon>Russulales</taxon>
        <taxon>Hericiaceae</taxon>
        <taxon>Dentipellis</taxon>
    </lineage>
</organism>
<proteinExistence type="predicted"/>
<dbReference type="STRING" id="205917.A0A4Y9XKH9"/>
<dbReference type="Proteomes" id="UP000298327">
    <property type="component" value="Unassembled WGS sequence"/>
</dbReference>
<evidence type="ECO:0008006" key="3">
    <source>
        <dbReference type="Google" id="ProtNLM"/>
    </source>
</evidence>
<evidence type="ECO:0000313" key="2">
    <source>
        <dbReference type="Proteomes" id="UP000298327"/>
    </source>
</evidence>
<dbReference type="OrthoDB" id="3163863at2759"/>
<sequence length="373" mass="41492">RADGLLAAMLRFAPCERGRRYVACAVSAAASDAASADLASDWLWFLLMPLKCAHKLDEPDFSALSTPSDEEELDAATQLRLKTFSDKVRARDGGRCVVVGPKLRLRAEPTHILKRTNEEMPTEEGSAVGSTSSTSLLAITNVPIFQTSNSESITWGILHHYADIPAEMTTDPDWQQHIDEPDNGVTLELSVRRMYNNFEWYFKETGPDCYQVKRLAVTDPIVLDLRGDTPVEFTDLSGTGIALPDPRYVRAHAAIAQVLYDQGIGEYLDEVLLTLIPDVSLVQPGKFLDSEDFLIRNDLLRLARYGDIHQLPAEGVDTVAISCHIFTNPEIPHSLFTHPERLCAQHSIILTGADEVGWITYRDITLALRPKYT</sequence>